<evidence type="ECO:0000313" key="1">
    <source>
        <dbReference type="EMBL" id="RQH02391.1"/>
    </source>
</evidence>
<proteinExistence type="predicted"/>
<dbReference type="EMBL" id="REFZ01000002">
    <property type="protein sequence ID" value="RQH02391.1"/>
    <property type="molecule type" value="Genomic_DNA"/>
</dbReference>
<comment type="caution">
    <text evidence="1">The sequence shown here is derived from an EMBL/GenBank/DDBJ whole genome shotgun (WGS) entry which is preliminary data.</text>
</comment>
<accession>A0A3N6MWN2</accession>
<name>A0A3N6MWN2_NATCH</name>
<keyword evidence="2" id="KW-1185">Reference proteome</keyword>
<gene>
    <name evidence="1" type="ORF">EA472_03555</name>
</gene>
<dbReference type="InterPro" id="IPR029032">
    <property type="entry name" value="AhpD-like"/>
</dbReference>
<dbReference type="Gene3D" id="1.20.1290.10">
    <property type="entry name" value="AhpD-like"/>
    <property type="match status" value="1"/>
</dbReference>
<reference evidence="1 2" key="1">
    <citation type="submission" date="2018-10" db="EMBL/GenBank/DDBJ databases">
        <title>Natrarchaeobius chitinivorans gen. nov., sp. nov., and Natrarchaeobius haloalkaliphilus sp. nov., alkaliphilic, chitin-utilizing haloarchaea from hypersaline alkaline lakes.</title>
        <authorList>
            <person name="Sorokin D.Y."/>
            <person name="Elcheninov A.G."/>
            <person name="Kostrikina N.A."/>
            <person name="Bale N.J."/>
            <person name="Sinninghe Damste J.S."/>
            <person name="Khijniak T.V."/>
            <person name="Kublanov I.V."/>
            <person name="Toshchakov S.V."/>
        </authorList>
    </citation>
    <scope>NUCLEOTIDE SEQUENCE [LARGE SCALE GENOMIC DNA]</scope>
    <source>
        <strain evidence="1 2">AArcht7</strain>
    </source>
</reference>
<evidence type="ECO:0008006" key="3">
    <source>
        <dbReference type="Google" id="ProtNLM"/>
    </source>
</evidence>
<sequence>MMPVYDARVAIARHREIGPELFTKIAIAVSMANECRYCTGAYASLLSGRLGDDEAVREFQTSLARGDLSGREADFVDFALTLLEDPHELTDEDFASLRDAYGLTDRGFVGLFYAVNIVSGYNRITIGFDLEYDHSYPKRWADPDAHEWQR</sequence>
<protein>
    <recommendedName>
        <fullName evidence="3">Carboxymuconolactone decarboxylase family protein</fullName>
    </recommendedName>
</protein>
<evidence type="ECO:0000313" key="2">
    <source>
        <dbReference type="Proteomes" id="UP000281431"/>
    </source>
</evidence>
<dbReference type="AlphaFoldDB" id="A0A3N6MWN2"/>
<organism evidence="1 2">
    <name type="scientific">Natrarchaeobius chitinivorans</name>
    <dbReference type="NCBI Taxonomy" id="1679083"/>
    <lineage>
        <taxon>Archaea</taxon>
        <taxon>Methanobacteriati</taxon>
        <taxon>Methanobacteriota</taxon>
        <taxon>Stenosarchaea group</taxon>
        <taxon>Halobacteria</taxon>
        <taxon>Halobacteriales</taxon>
        <taxon>Natrialbaceae</taxon>
        <taxon>Natrarchaeobius</taxon>
    </lineage>
</organism>
<dbReference type="SUPFAM" id="SSF69118">
    <property type="entry name" value="AhpD-like"/>
    <property type="match status" value="1"/>
</dbReference>
<dbReference type="Proteomes" id="UP000281431">
    <property type="component" value="Unassembled WGS sequence"/>
</dbReference>